<reference evidence="2" key="1">
    <citation type="submission" date="2019-08" db="EMBL/GenBank/DDBJ databases">
        <authorList>
            <person name="Kucharzyk K."/>
            <person name="Murdoch R.W."/>
            <person name="Higgins S."/>
            <person name="Loffler F."/>
        </authorList>
    </citation>
    <scope>NUCLEOTIDE SEQUENCE</scope>
</reference>
<comment type="caution">
    <text evidence="2">The sequence shown here is derived from an EMBL/GenBank/DDBJ whole genome shotgun (WGS) entry which is preliminary data.</text>
</comment>
<evidence type="ECO:0000313" key="2">
    <source>
        <dbReference type="EMBL" id="MPM68224.1"/>
    </source>
</evidence>
<dbReference type="AlphaFoldDB" id="A0A645C2M3"/>
<feature type="transmembrane region" description="Helical" evidence="1">
    <location>
        <begin position="16"/>
        <end position="36"/>
    </location>
</feature>
<feature type="transmembrane region" description="Helical" evidence="1">
    <location>
        <begin position="48"/>
        <end position="64"/>
    </location>
</feature>
<gene>
    <name evidence="2" type="ORF">SDC9_115155</name>
</gene>
<keyword evidence="1" id="KW-0472">Membrane</keyword>
<accession>A0A645C2M3</accession>
<organism evidence="2">
    <name type="scientific">bioreactor metagenome</name>
    <dbReference type="NCBI Taxonomy" id="1076179"/>
    <lineage>
        <taxon>unclassified sequences</taxon>
        <taxon>metagenomes</taxon>
        <taxon>ecological metagenomes</taxon>
    </lineage>
</organism>
<proteinExistence type="predicted"/>
<protein>
    <submittedName>
        <fullName evidence="2">Uncharacterized protein</fullName>
    </submittedName>
</protein>
<evidence type="ECO:0000256" key="1">
    <source>
        <dbReference type="SAM" id="Phobius"/>
    </source>
</evidence>
<keyword evidence="1" id="KW-1133">Transmembrane helix</keyword>
<sequence length="159" mass="18037">MENTKNIVVKFNSIKLLGLLLIGVGLVLFINTYISINPTESSTANNNSGGIIGVIVGSVFFILGNRKRQISFSEDKIEYLNSKLVFSTKYGEINLIKTFIDPANKSENLMIFVDENKTISFSSSFFNKDILQNIYTELLFRCKEFIDKDEITVDNDLNW</sequence>
<name>A0A645C2M3_9ZZZZ</name>
<keyword evidence="1" id="KW-0812">Transmembrane</keyword>
<dbReference type="EMBL" id="VSSQ01022134">
    <property type="protein sequence ID" value="MPM68224.1"/>
    <property type="molecule type" value="Genomic_DNA"/>
</dbReference>